<dbReference type="InterPro" id="IPR007138">
    <property type="entry name" value="ABM_dom"/>
</dbReference>
<accession>A0A6G9VQS7</accession>
<dbReference type="GO" id="GO:0004497">
    <property type="term" value="F:monooxygenase activity"/>
    <property type="evidence" value="ECO:0007669"/>
    <property type="project" value="UniProtKB-KW"/>
</dbReference>
<evidence type="ECO:0000313" key="2">
    <source>
        <dbReference type="Proteomes" id="UP000502831"/>
    </source>
</evidence>
<dbReference type="Pfam" id="PF03992">
    <property type="entry name" value="ABM"/>
    <property type="match status" value="1"/>
</dbReference>
<dbReference type="EMBL" id="CP039734">
    <property type="protein sequence ID" value="QIR75885.1"/>
    <property type="molecule type" value="Genomic_DNA"/>
</dbReference>
<name>A0A6G9VQS7_9BACT</name>
<keyword evidence="1" id="KW-0503">Monooxygenase</keyword>
<dbReference type="Gene3D" id="3.30.70.100">
    <property type="match status" value="1"/>
</dbReference>
<keyword evidence="1" id="KW-0560">Oxidoreductase</keyword>
<protein>
    <submittedName>
        <fullName evidence="1">Antibiotic biosynthesis monooxygenase</fullName>
    </submittedName>
</protein>
<proteinExistence type="predicted"/>
<reference evidence="1 2" key="1">
    <citation type="journal article" date="2017" name="Environ. Sci. Technol.">
        <title>Organohalide Respiration with Chlorinated Ethenes under Low pH Conditions.</title>
        <authorList>
            <person name="Yang Y."/>
            <person name="Capiro N.L."/>
            <person name="Marcet T.F."/>
            <person name="Yan J."/>
            <person name="Pennell K.D."/>
            <person name="Loffler F.E."/>
        </authorList>
    </citation>
    <scope>NUCLEOTIDE SEQUENCE [LARGE SCALE GENOMIC DNA]</scope>
    <source>
        <strain evidence="1 2">ACSDCE</strain>
    </source>
</reference>
<dbReference type="InterPro" id="IPR050744">
    <property type="entry name" value="AI-2_Isomerase_LsrG"/>
</dbReference>
<dbReference type="InterPro" id="IPR011008">
    <property type="entry name" value="Dimeric_a/b-barrel"/>
</dbReference>
<dbReference type="RefSeq" id="WP_167749777.1">
    <property type="nucleotide sequence ID" value="NZ_CP039734.2"/>
</dbReference>
<sequence>MKKIVLIATVVLKDGKNEGVLEALTALHQATHQNDKGCLQYDVHKDREKKNTYVFIETWENETLLAEHMEKAHFTAYKAFMGERVESMTLQKLEKIL</sequence>
<dbReference type="PROSITE" id="PS51725">
    <property type="entry name" value="ABM"/>
    <property type="match status" value="1"/>
</dbReference>
<dbReference type="Proteomes" id="UP000502831">
    <property type="component" value="Chromosome"/>
</dbReference>
<organism evidence="1 2">
    <name type="scientific">Sulfurospirillum diekertiae</name>
    <dbReference type="NCBI Taxonomy" id="1854492"/>
    <lineage>
        <taxon>Bacteria</taxon>
        <taxon>Pseudomonadati</taxon>
        <taxon>Campylobacterota</taxon>
        <taxon>Epsilonproteobacteria</taxon>
        <taxon>Campylobacterales</taxon>
        <taxon>Sulfurospirillaceae</taxon>
        <taxon>Sulfurospirillum</taxon>
    </lineage>
</organism>
<dbReference type="PANTHER" id="PTHR33336">
    <property type="entry name" value="QUINOL MONOOXYGENASE YGIN-RELATED"/>
    <property type="match status" value="1"/>
</dbReference>
<gene>
    <name evidence="1" type="ORF">FA584_06550</name>
</gene>
<dbReference type="SUPFAM" id="SSF54909">
    <property type="entry name" value="Dimeric alpha+beta barrel"/>
    <property type="match status" value="1"/>
</dbReference>
<evidence type="ECO:0000313" key="1">
    <source>
        <dbReference type="EMBL" id="QIR75885.1"/>
    </source>
</evidence>
<dbReference type="AlphaFoldDB" id="A0A6G9VQS7"/>
<dbReference type="PANTHER" id="PTHR33336:SF15">
    <property type="entry name" value="ABM DOMAIN-CONTAINING PROTEIN"/>
    <property type="match status" value="1"/>
</dbReference>